<organism evidence="2 3">
    <name type="scientific">Hymenobacter frigidus</name>
    <dbReference type="NCBI Taxonomy" id="1524095"/>
    <lineage>
        <taxon>Bacteria</taxon>
        <taxon>Pseudomonadati</taxon>
        <taxon>Bacteroidota</taxon>
        <taxon>Cytophagia</taxon>
        <taxon>Cytophagales</taxon>
        <taxon>Hymenobacteraceae</taxon>
        <taxon>Hymenobacter</taxon>
    </lineage>
</organism>
<dbReference type="EMBL" id="BMGY01000017">
    <property type="protein sequence ID" value="GGH85978.1"/>
    <property type="molecule type" value="Genomic_DNA"/>
</dbReference>
<gene>
    <name evidence="2" type="ORF">GCM10011495_21480</name>
</gene>
<dbReference type="Proteomes" id="UP000637774">
    <property type="component" value="Unassembled WGS sequence"/>
</dbReference>
<dbReference type="RefSeq" id="WP_188562067.1">
    <property type="nucleotide sequence ID" value="NZ_BMGY01000017.1"/>
</dbReference>
<evidence type="ECO:0000256" key="1">
    <source>
        <dbReference type="SAM" id="SignalP"/>
    </source>
</evidence>
<reference evidence="3" key="1">
    <citation type="journal article" date="2019" name="Int. J. Syst. Evol. Microbiol.">
        <title>The Global Catalogue of Microorganisms (GCM) 10K type strain sequencing project: providing services to taxonomists for standard genome sequencing and annotation.</title>
        <authorList>
            <consortium name="The Broad Institute Genomics Platform"/>
            <consortium name="The Broad Institute Genome Sequencing Center for Infectious Disease"/>
            <person name="Wu L."/>
            <person name="Ma J."/>
        </authorList>
    </citation>
    <scope>NUCLEOTIDE SEQUENCE [LARGE SCALE GENOMIC DNA]</scope>
    <source>
        <strain evidence="3">CGMCC 1.14966</strain>
    </source>
</reference>
<evidence type="ECO:0000313" key="2">
    <source>
        <dbReference type="EMBL" id="GGH85978.1"/>
    </source>
</evidence>
<keyword evidence="3" id="KW-1185">Reference proteome</keyword>
<name>A0ABQ2A7E8_9BACT</name>
<feature type="signal peptide" evidence="1">
    <location>
        <begin position="1"/>
        <end position="18"/>
    </location>
</feature>
<dbReference type="InterPro" id="IPR008969">
    <property type="entry name" value="CarboxyPept-like_regulatory"/>
</dbReference>
<dbReference type="Pfam" id="PF13715">
    <property type="entry name" value="CarbopepD_reg_2"/>
    <property type="match status" value="1"/>
</dbReference>
<feature type="chain" id="PRO_5047163608" description="Carboxypeptidase-like regulatory domain-containing protein" evidence="1">
    <location>
        <begin position="19"/>
        <end position="401"/>
    </location>
</feature>
<protein>
    <recommendedName>
        <fullName evidence="4">Carboxypeptidase-like regulatory domain-containing protein</fullName>
    </recommendedName>
</protein>
<evidence type="ECO:0008006" key="4">
    <source>
        <dbReference type="Google" id="ProtNLM"/>
    </source>
</evidence>
<proteinExistence type="predicted"/>
<dbReference type="SUPFAM" id="SSF49464">
    <property type="entry name" value="Carboxypeptidase regulatory domain-like"/>
    <property type="match status" value="1"/>
</dbReference>
<sequence length="401" mass="43956">MRQLLLWPALLLAFAGHAQPSKVLTGTVLDARTQAAVPFASLAVPGQPGGTVSNQEGTFRLALPATGADSVRVQALGYTPLMVAAKAGTAALTLRLQPQPFTLQEVTVTALAPTTLLKRAVRQTTARMASPVELQTYYREFTTYNGQVAKFADALVDYYIKGNPRRPRSPEVQVRVRESRAGEAPLAPDDANKAIPNPLSVERAGNYYDVTHRSPFLDSAAFKYYRYSVLETPAGATEAPYYEVRCTPTTQEAAHLLQATVLIDRQTLAIRLIESEVPVALQLYLKSINLLVIKAQATQSRKRVEYREVNGRLYPSFVRLSASMNITQGSNPTIRYDFTSEMLVRGLGVNPAPLPKAEQYSGSLFKRGNKYSRPYWREGNVVPATAAEEAAIQALEKGVVK</sequence>
<comment type="caution">
    <text evidence="2">The sequence shown here is derived from an EMBL/GenBank/DDBJ whole genome shotgun (WGS) entry which is preliminary data.</text>
</comment>
<accession>A0ABQ2A7E8</accession>
<keyword evidence="1" id="KW-0732">Signal</keyword>
<dbReference type="Gene3D" id="2.60.40.1120">
    <property type="entry name" value="Carboxypeptidase-like, regulatory domain"/>
    <property type="match status" value="1"/>
</dbReference>
<evidence type="ECO:0000313" key="3">
    <source>
        <dbReference type="Proteomes" id="UP000637774"/>
    </source>
</evidence>